<feature type="transmembrane region" description="Helical" evidence="5">
    <location>
        <begin position="320"/>
        <end position="338"/>
    </location>
</feature>
<dbReference type="CDD" id="cd04179">
    <property type="entry name" value="DPM_DPG-synthase_like"/>
    <property type="match status" value="1"/>
</dbReference>
<dbReference type="InterPro" id="IPR029044">
    <property type="entry name" value="Nucleotide-diphossugar_trans"/>
</dbReference>
<dbReference type="EMBL" id="JAEEGA010000012">
    <property type="protein sequence ID" value="MBP1042746.1"/>
    <property type="molecule type" value="Genomic_DNA"/>
</dbReference>
<evidence type="ECO:0000256" key="4">
    <source>
        <dbReference type="ARBA" id="ARBA00023136"/>
    </source>
</evidence>
<evidence type="ECO:0000259" key="7">
    <source>
        <dbReference type="Pfam" id="PF04138"/>
    </source>
</evidence>
<dbReference type="GO" id="GO:0016020">
    <property type="term" value="C:membrane"/>
    <property type="evidence" value="ECO:0007669"/>
    <property type="project" value="UniProtKB-SubCell"/>
</dbReference>
<comment type="subcellular location">
    <subcellularLocation>
        <location evidence="1">Membrane</location>
        <topology evidence="1">Multi-pass membrane protein</topology>
    </subcellularLocation>
</comment>
<dbReference type="Gene3D" id="3.90.550.10">
    <property type="entry name" value="Spore Coat Polysaccharide Biosynthesis Protein SpsA, Chain A"/>
    <property type="match status" value="1"/>
</dbReference>
<dbReference type="AlphaFoldDB" id="A0A940SX07"/>
<dbReference type="GO" id="GO:0000271">
    <property type="term" value="P:polysaccharide biosynthetic process"/>
    <property type="evidence" value="ECO:0007669"/>
    <property type="project" value="InterPro"/>
</dbReference>
<evidence type="ECO:0000259" key="6">
    <source>
        <dbReference type="Pfam" id="PF00535"/>
    </source>
</evidence>
<dbReference type="Proteomes" id="UP000674938">
    <property type="component" value="Unassembled WGS sequence"/>
</dbReference>
<evidence type="ECO:0000256" key="1">
    <source>
        <dbReference type="ARBA" id="ARBA00004141"/>
    </source>
</evidence>
<feature type="domain" description="GtrA/DPMS transmembrane" evidence="7">
    <location>
        <begin position="227"/>
        <end position="344"/>
    </location>
</feature>
<feature type="transmembrane region" description="Helical" evidence="5">
    <location>
        <begin position="224"/>
        <end position="249"/>
    </location>
</feature>
<dbReference type="PANTHER" id="PTHR10859">
    <property type="entry name" value="GLYCOSYL TRANSFERASE"/>
    <property type="match status" value="1"/>
</dbReference>
<dbReference type="InterPro" id="IPR007267">
    <property type="entry name" value="GtrA_DPMS_TM"/>
</dbReference>
<protein>
    <submittedName>
        <fullName evidence="8">Glycosyltransferase</fullName>
    </submittedName>
</protein>
<evidence type="ECO:0000256" key="5">
    <source>
        <dbReference type="SAM" id="Phobius"/>
    </source>
</evidence>
<sequence>MSTTILIPSLEPTANFPRLLAELRQLTDDPILIVDDGSGPAYQSVFLELAKIKNTTVLYHQTNLGKGAALKTGFAYHLEHFPHSAGIVTADSDGQHHPADIVALTRLIRPNERVLVLGSRHFTRQQTPFKSYWGNRLTSVIFYGTTGISCHDTQTGLRGLPQEIIPDMLEIPGTRFEYEMNVLLNLTKYHIVIHEMPIATIYLDNNSGSHFRVVRDSLRIYQPILSYILSSLSSAGLDIILFTLLIKLFFTNHSWTSLLLATTFARLLSGCFNFFLNRHVVFKSQGKLHQEAGKYLLLFGCQLLLSWLLLQGFSQFSNKLIPLKIAIDFSLFCLSFMIQRRLVFR</sequence>
<organism evidence="8 9">
    <name type="scientific">Vagococcus allomyrinae</name>
    <dbReference type="NCBI Taxonomy" id="2794353"/>
    <lineage>
        <taxon>Bacteria</taxon>
        <taxon>Bacillati</taxon>
        <taxon>Bacillota</taxon>
        <taxon>Bacilli</taxon>
        <taxon>Lactobacillales</taxon>
        <taxon>Enterococcaceae</taxon>
        <taxon>Vagococcus</taxon>
    </lineage>
</organism>
<keyword evidence="2 5" id="KW-0812">Transmembrane</keyword>
<dbReference type="PANTHER" id="PTHR10859:SF114">
    <property type="entry name" value="DOLICHOL-PHOSPHATE MANNOSYLTRANSFERASE"/>
    <property type="match status" value="1"/>
</dbReference>
<evidence type="ECO:0000313" key="8">
    <source>
        <dbReference type="EMBL" id="MBP1042746.1"/>
    </source>
</evidence>
<reference evidence="8" key="1">
    <citation type="submission" date="2020-12" db="EMBL/GenBank/DDBJ databases">
        <title>Vagococcus allomyrinae sp. nov. and Enterococcus lavae sp. nov., isolated from the larvae of Allomyrina dichotoma.</title>
        <authorList>
            <person name="Lee S.D."/>
        </authorList>
    </citation>
    <scope>NUCLEOTIDE SEQUENCE</scope>
    <source>
        <strain evidence="8">BWB3-3</strain>
    </source>
</reference>
<feature type="transmembrane region" description="Helical" evidence="5">
    <location>
        <begin position="295"/>
        <end position="314"/>
    </location>
</feature>
<dbReference type="Pfam" id="PF00535">
    <property type="entry name" value="Glycos_transf_2"/>
    <property type="match status" value="1"/>
</dbReference>
<comment type="caution">
    <text evidence="8">The sequence shown here is derived from an EMBL/GenBank/DDBJ whole genome shotgun (WGS) entry which is preliminary data.</text>
</comment>
<feature type="domain" description="Glycosyltransferase 2-like" evidence="6">
    <location>
        <begin position="5"/>
        <end position="146"/>
    </location>
</feature>
<dbReference type="InterPro" id="IPR001173">
    <property type="entry name" value="Glyco_trans_2-like"/>
</dbReference>
<keyword evidence="9" id="KW-1185">Reference proteome</keyword>
<evidence type="ECO:0000313" key="9">
    <source>
        <dbReference type="Proteomes" id="UP000674938"/>
    </source>
</evidence>
<evidence type="ECO:0000256" key="2">
    <source>
        <dbReference type="ARBA" id="ARBA00022692"/>
    </source>
</evidence>
<keyword evidence="3 5" id="KW-1133">Transmembrane helix</keyword>
<dbReference type="Pfam" id="PF04138">
    <property type="entry name" value="GtrA_DPMS_TM"/>
    <property type="match status" value="1"/>
</dbReference>
<evidence type="ECO:0000256" key="3">
    <source>
        <dbReference type="ARBA" id="ARBA00022989"/>
    </source>
</evidence>
<proteinExistence type="predicted"/>
<gene>
    <name evidence="8" type="ORF">I6N95_17145</name>
</gene>
<dbReference type="SUPFAM" id="SSF53448">
    <property type="entry name" value="Nucleotide-diphospho-sugar transferases"/>
    <property type="match status" value="1"/>
</dbReference>
<accession>A0A940SX07</accession>
<keyword evidence="4 5" id="KW-0472">Membrane</keyword>
<feature type="transmembrane region" description="Helical" evidence="5">
    <location>
        <begin position="255"/>
        <end position="275"/>
    </location>
</feature>
<name>A0A940SX07_9ENTE</name>
<dbReference type="RefSeq" id="WP_209530217.1">
    <property type="nucleotide sequence ID" value="NZ_JAEEGA010000012.1"/>
</dbReference>
<dbReference type="GO" id="GO:0006487">
    <property type="term" value="P:protein N-linked glycosylation"/>
    <property type="evidence" value="ECO:0007669"/>
    <property type="project" value="TreeGrafter"/>
</dbReference>